<evidence type="ECO:0000313" key="1">
    <source>
        <dbReference type="EMBL" id="UQC83271.1"/>
    </source>
</evidence>
<dbReference type="RefSeq" id="XP_049144890.1">
    <property type="nucleotide sequence ID" value="XM_049287747.1"/>
</dbReference>
<dbReference type="AlphaFoldDB" id="A0A9Q8WHB3"/>
<proteinExistence type="predicted"/>
<keyword evidence="2" id="KW-1185">Reference proteome</keyword>
<dbReference type="GeneID" id="73342757"/>
<gene>
    <name evidence="1" type="ORF">CLUP02_08765</name>
</gene>
<dbReference type="KEGG" id="clup:CLUP02_08765"/>
<dbReference type="Proteomes" id="UP000830671">
    <property type="component" value="Chromosome 4"/>
</dbReference>
<dbReference type="EMBL" id="CP019476">
    <property type="protein sequence ID" value="UQC83271.1"/>
    <property type="molecule type" value="Genomic_DNA"/>
</dbReference>
<protein>
    <submittedName>
        <fullName evidence="1">Uncharacterized protein</fullName>
    </submittedName>
</protein>
<reference evidence="1" key="1">
    <citation type="journal article" date="2021" name="Mol. Plant Microbe Interact.">
        <title>Complete Genome Sequence of the Plant-Pathogenic Fungus Colletotrichum lupini.</title>
        <authorList>
            <person name="Baroncelli R."/>
            <person name="Pensec F."/>
            <person name="Da Lio D."/>
            <person name="Boufleur T."/>
            <person name="Vicente I."/>
            <person name="Sarrocco S."/>
            <person name="Picot A."/>
            <person name="Baraldi E."/>
            <person name="Sukno S."/>
            <person name="Thon M."/>
            <person name="Le Floch G."/>
        </authorList>
    </citation>
    <scope>NUCLEOTIDE SEQUENCE</scope>
    <source>
        <strain evidence="1">IMI 504893</strain>
    </source>
</reference>
<evidence type="ECO:0000313" key="2">
    <source>
        <dbReference type="Proteomes" id="UP000830671"/>
    </source>
</evidence>
<name>A0A9Q8WHB3_9PEZI</name>
<sequence length="177" mass="20097">MIIPFQLRRRFLMFIPINRIAILDFDSLPQNFIRAQSTFIQLLLLSQELRQQDGWHVDVTGKGAWRGTLQLSPRSLCRGGRCKRSWPIDPTVEAPGLIAADPSDFSLWHSYSLLLHTFLVTQVLGAPPRSILVWGRGRRRRRHGPSHLKTKAPPWGWSLSAFGFHPGLKGDVQVKGT</sequence>
<organism evidence="1 2">
    <name type="scientific">Colletotrichum lupini</name>
    <dbReference type="NCBI Taxonomy" id="145971"/>
    <lineage>
        <taxon>Eukaryota</taxon>
        <taxon>Fungi</taxon>
        <taxon>Dikarya</taxon>
        <taxon>Ascomycota</taxon>
        <taxon>Pezizomycotina</taxon>
        <taxon>Sordariomycetes</taxon>
        <taxon>Hypocreomycetidae</taxon>
        <taxon>Glomerellales</taxon>
        <taxon>Glomerellaceae</taxon>
        <taxon>Colletotrichum</taxon>
        <taxon>Colletotrichum acutatum species complex</taxon>
    </lineage>
</organism>
<accession>A0A9Q8WHB3</accession>